<proteinExistence type="predicted"/>
<dbReference type="Proteomes" id="UP000075349">
    <property type="component" value="Unassembled WGS sequence"/>
</dbReference>
<accession>A0A151JIU7</accession>
<protein>
    <submittedName>
        <fullName evidence="1">Uncharacterized protein</fullName>
    </submittedName>
</protein>
<gene>
    <name evidence="1" type="ORF">AUQ44_08920</name>
</gene>
<name>A0A151JIU7_9VIBR</name>
<comment type="caution">
    <text evidence="1">The sequence shown here is derived from an EMBL/GenBank/DDBJ whole genome shotgun (WGS) entry which is preliminary data.</text>
</comment>
<sequence length="65" mass="7363">MHQKTDTILTNNVIENRKLAANAAAGDYTLISFSHKSRKTGNRLSTINFPASIKRMFHVKHPIQK</sequence>
<organism evidence="1 2">
    <name type="scientific">Vibrio cidicii</name>
    <dbReference type="NCBI Taxonomy" id="1763883"/>
    <lineage>
        <taxon>Bacteria</taxon>
        <taxon>Pseudomonadati</taxon>
        <taxon>Pseudomonadota</taxon>
        <taxon>Gammaproteobacteria</taxon>
        <taxon>Vibrionales</taxon>
        <taxon>Vibrionaceae</taxon>
        <taxon>Vibrio</taxon>
    </lineage>
</organism>
<evidence type="ECO:0000313" key="2">
    <source>
        <dbReference type="Proteomes" id="UP000075349"/>
    </source>
</evidence>
<reference evidence="2" key="1">
    <citation type="submission" date="2015-12" db="EMBL/GenBank/DDBJ databases">
        <authorList>
            <person name="Tarr C.L."/>
            <person name="Gladney L.M."/>
        </authorList>
    </citation>
    <scope>NUCLEOTIDE SEQUENCE [LARGE SCALE GENOMIC DNA]</scope>
    <source>
        <strain evidence="2">2756-81</strain>
    </source>
</reference>
<dbReference type="EMBL" id="LOMK01000001">
    <property type="protein sequence ID" value="KYN25586.1"/>
    <property type="molecule type" value="Genomic_DNA"/>
</dbReference>
<evidence type="ECO:0000313" key="1">
    <source>
        <dbReference type="EMBL" id="KYN25586.1"/>
    </source>
</evidence>
<dbReference type="AlphaFoldDB" id="A0A151JIU7"/>